<accession>A0A7S7AVU2</accession>
<dbReference type="InterPro" id="IPR053191">
    <property type="entry name" value="DcsG_Biosynth_Enzyme"/>
</dbReference>
<dbReference type="Gene3D" id="3.30.1490.20">
    <property type="entry name" value="ATP-grasp fold, A domain"/>
    <property type="match status" value="1"/>
</dbReference>
<dbReference type="PANTHER" id="PTHR39217:SF1">
    <property type="entry name" value="GLUTATHIONE SYNTHETASE"/>
    <property type="match status" value="1"/>
</dbReference>
<evidence type="ECO:0000313" key="3">
    <source>
        <dbReference type="EMBL" id="QOW59931.1"/>
    </source>
</evidence>
<dbReference type="EMBL" id="CP061839">
    <property type="protein sequence ID" value="QOW59931.1"/>
    <property type="molecule type" value="Genomic_DNA"/>
</dbReference>
<dbReference type="Gene3D" id="3.40.50.20">
    <property type="match status" value="1"/>
</dbReference>
<dbReference type="AlphaFoldDB" id="A0A7S7AVU2"/>
<dbReference type="PROSITE" id="PS50975">
    <property type="entry name" value="ATP_GRASP"/>
    <property type="match status" value="1"/>
</dbReference>
<dbReference type="Gene3D" id="3.30.470.20">
    <property type="entry name" value="ATP-grasp fold, B domain"/>
    <property type="match status" value="1"/>
</dbReference>
<dbReference type="GO" id="GO:0004363">
    <property type="term" value="F:glutathione synthase activity"/>
    <property type="evidence" value="ECO:0007669"/>
    <property type="project" value="InterPro"/>
</dbReference>
<dbReference type="Pfam" id="PF02955">
    <property type="entry name" value="GSH-S_ATP"/>
    <property type="match status" value="1"/>
</dbReference>
<dbReference type="InterPro" id="IPR013815">
    <property type="entry name" value="ATP_grasp_subdomain_1"/>
</dbReference>
<dbReference type="InterPro" id="IPR004218">
    <property type="entry name" value="GSHS_ATP-bd"/>
</dbReference>
<keyword evidence="1" id="KW-0547">Nucleotide-binding</keyword>
<dbReference type="Proteomes" id="UP000593915">
    <property type="component" value="Chromosome"/>
</dbReference>
<dbReference type="GO" id="GO:0046872">
    <property type="term" value="F:metal ion binding"/>
    <property type="evidence" value="ECO:0007669"/>
    <property type="project" value="InterPro"/>
</dbReference>
<evidence type="ECO:0000259" key="2">
    <source>
        <dbReference type="PROSITE" id="PS50975"/>
    </source>
</evidence>
<dbReference type="InterPro" id="IPR011761">
    <property type="entry name" value="ATP-grasp"/>
</dbReference>
<organism evidence="3 4">
    <name type="scientific">Treponema pedis</name>
    <dbReference type="NCBI Taxonomy" id="409322"/>
    <lineage>
        <taxon>Bacteria</taxon>
        <taxon>Pseudomonadati</taxon>
        <taxon>Spirochaetota</taxon>
        <taxon>Spirochaetia</taxon>
        <taxon>Spirochaetales</taxon>
        <taxon>Treponemataceae</taxon>
        <taxon>Treponema</taxon>
    </lineage>
</organism>
<evidence type="ECO:0000313" key="4">
    <source>
        <dbReference type="Proteomes" id="UP000593915"/>
    </source>
</evidence>
<keyword evidence="1" id="KW-0067">ATP-binding</keyword>
<sequence>MKRKKIAILVSGEYKKQPTKDDLLLQNELQNRGYLADITVWSDTSTDFSEYDLAIIRSCWDYDGRLTEFLRQMKKIENSSLLYNPLDIIEKNSDKRYLLDLQTTGIKITPTVTADNLNNLNIPPEWKKVVIKPNVSASGKDTYRYLIDEEEKIKAACSDIIGKGKLPLIQKYISSIETFGEHSSIVIDGKITLTVKKTPAKGGFLIHKHFGGSSTSVQTSEKEKSFIRNILSKLESLPLYMRVDYLKDENDNFLLLELEQIEPHLYLTESVSGLEALTDGIIKRLS</sequence>
<feature type="domain" description="ATP-grasp" evidence="2">
    <location>
        <begin position="98"/>
        <end position="286"/>
    </location>
</feature>
<dbReference type="RefSeq" id="WP_194075554.1">
    <property type="nucleotide sequence ID" value="NZ_CP061839.1"/>
</dbReference>
<gene>
    <name evidence="3" type="ORF">IFE08_08660</name>
</gene>
<dbReference type="SUPFAM" id="SSF56059">
    <property type="entry name" value="Glutathione synthetase ATP-binding domain-like"/>
    <property type="match status" value="1"/>
</dbReference>
<proteinExistence type="predicted"/>
<reference evidence="3 4" key="1">
    <citation type="submission" date="2020-09" db="EMBL/GenBank/DDBJ databases">
        <title>Characterization of Treponema spp. from bovine digital dermatitis in Korea.</title>
        <authorList>
            <person name="Espiritu H.M."/>
            <person name="Cho Y.I."/>
            <person name="Mamuad L."/>
        </authorList>
    </citation>
    <scope>NUCLEOTIDE SEQUENCE [LARGE SCALE GENOMIC DNA]</scope>
    <source>
        <strain evidence="3 4">KS1</strain>
    </source>
</reference>
<dbReference type="PANTHER" id="PTHR39217">
    <property type="match status" value="1"/>
</dbReference>
<evidence type="ECO:0000256" key="1">
    <source>
        <dbReference type="PROSITE-ProRule" id="PRU00409"/>
    </source>
</evidence>
<protein>
    <recommendedName>
        <fullName evidence="2">ATP-grasp domain-containing protein</fullName>
    </recommendedName>
</protein>
<dbReference type="GO" id="GO:0005524">
    <property type="term" value="F:ATP binding"/>
    <property type="evidence" value="ECO:0007669"/>
    <property type="project" value="UniProtKB-UniRule"/>
</dbReference>
<name>A0A7S7AVU2_9SPIR</name>